<dbReference type="Gene3D" id="3.40.1010.10">
    <property type="entry name" value="Cobalt-precorrin-4 Transmethylase, Domain 1"/>
    <property type="match status" value="1"/>
</dbReference>
<dbReference type="GO" id="GO:0032259">
    <property type="term" value="P:methylation"/>
    <property type="evidence" value="ECO:0007669"/>
    <property type="project" value="UniProtKB-KW"/>
</dbReference>
<proteinExistence type="predicted"/>
<evidence type="ECO:0000256" key="1">
    <source>
        <dbReference type="ARBA" id="ARBA00012162"/>
    </source>
</evidence>
<accession>A0ABW1ZM87</accession>
<evidence type="ECO:0000256" key="3">
    <source>
        <dbReference type="ARBA" id="ARBA00022679"/>
    </source>
</evidence>
<keyword evidence="9" id="KW-1185">Reference proteome</keyword>
<gene>
    <name evidence="8" type="primary">cobA</name>
    <name evidence="8" type="ORF">ACFP90_18160</name>
</gene>
<dbReference type="SUPFAM" id="SSF69618">
    <property type="entry name" value="HemD-like"/>
    <property type="match status" value="1"/>
</dbReference>
<protein>
    <recommendedName>
        <fullName evidence="1">uroporphyrinogen-III C-methyltransferase</fullName>
        <ecNumber evidence="1">2.1.1.107</ecNumber>
    </recommendedName>
</protein>
<dbReference type="GO" id="GO:0004851">
    <property type="term" value="F:uroporphyrin-III C-methyltransferase activity"/>
    <property type="evidence" value="ECO:0007669"/>
    <property type="project" value="UniProtKB-EC"/>
</dbReference>
<evidence type="ECO:0000313" key="8">
    <source>
        <dbReference type="EMBL" id="MFC6662034.1"/>
    </source>
</evidence>
<dbReference type="CDD" id="cd06578">
    <property type="entry name" value="HemD"/>
    <property type="match status" value="1"/>
</dbReference>
<dbReference type="NCBIfam" id="TIGR01469">
    <property type="entry name" value="cobA_cysG_Cterm"/>
    <property type="match status" value="1"/>
</dbReference>
<organism evidence="8 9">
    <name type="scientific">Deinococcus multiflagellatus</name>
    <dbReference type="NCBI Taxonomy" id="1656887"/>
    <lineage>
        <taxon>Bacteria</taxon>
        <taxon>Thermotogati</taxon>
        <taxon>Deinococcota</taxon>
        <taxon>Deinococci</taxon>
        <taxon>Deinococcales</taxon>
        <taxon>Deinococcaceae</taxon>
        <taxon>Deinococcus</taxon>
    </lineage>
</organism>
<evidence type="ECO:0000256" key="5">
    <source>
        <dbReference type="ARBA" id="ARBA00023244"/>
    </source>
</evidence>
<keyword evidence="5" id="KW-0627">Porphyrin biosynthesis</keyword>
<reference evidence="9" key="1">
    <citation type="journal article" date="2019" name="Int. J. Syst. Evol. Microbiol.">
        <title>The Global Catalogue of Microorganisms (GCM) 10K type strain sequencing project: providing services to taxonomists for standard genome sequencing and annotation.</title>
        <authorList>
            <consortium name="The Broad Institute Genomics Platform"/>
            <consortium name="The Broad Institute Genome Sequencing Center for Infectious Disease"/>
            <person name="Wu L."/>
            <person name="Ma J."/>
        </authorList>
    </citation>
    <scope>NUCLEOTIDE SEQUENCE [LARGE SCALE GENOMIC DNA]</scope>
    <source>
        <strain evidence="9">CCUG 63830</strain>
    </source>
</reference>
<dbReference type="InterPro" id="IPR003754">
    <property type="entry name" value="4pyrrol_synth_uPrphyn_synth"/>
</dbReference>
<comment type="caution">
    <text evidence="8">The sequence shown here is derived from an EMBL/GenBank/DDBJ whole genome shotgun (WGS) entry which is preliminary data.</text>
</comment>
<dbReference type="RefSeq" id="WP_224608813.1">
    <property type="nucleotide sequence ID" value="NZ_JAIQXV010000009.1"/>
</dbReference>
<evidence type="ECO:0000259" key="6">
    <source>
        <dbReference type="Pfam" id="PF00590"/>
    </source>
</evidence>
<feature type="domain" description="Tetrapyrrole biosynthesis uroporphyrinogen III synthase" evidence="7">
    <location>
        <begin position="277"/>
        <end position="491"/>
    </location>
</feature>
<dbReference type="InterPro" id="IPR050161">
    <property type="entry name" value="Siro_Cobalamin_biosynth"/>
</dbReference>
<dbReference type="InterPro" id="IPR014776">
    <property type="entry name" value="4pyrrole_Mease_sub2"/>
</dbReference>
<evidence type="ECO:0000259" key="7">
    <source>
        <dbReference type="Pfam" id="PF02602"/>
    </source>
</evidence>
<dbReference type="Pfam" id="PF02602">
    <property type="entry name" value="HEM4"/>
    <property type="match status" value="1"/>
</dbReference>
<keyword evidence="4" id="KW-0949">S-adenosyl-L-methionine</keyword>
<dbReference type="InterPro" id="IPR006366">
    <property type="entry name" value="CobA/CysG_C"/>
</dbReference>
<dbReference type="Gene3D" id="3.40.50.10090">
    <property type="match status" value="2"/>
</dbReference>
<dbReference type="SUPFAM" id="SSF53790">
    <property type="entry name" value="Tetrapyrrole methylase"/>
    <property type="match status" value="1"/>
</dbReference>
<dbReference type="InterPro" id="IPR000878">
    <property type="entry name" value="4pyrrol_Mease"/>
</dbReference>
<dbReference type="CDD" id="cd11642">
    <property type="entry name" value="SUMT"/>
    <property type="match status" value="1"/>
</dbReference>
<dbReference type="InterPro" id="IPR035996">
    <property type="entry name" value="4pyrrol_Methylase_sf"/>
</dbReference>
<dbReference type="EC" id="2.1.1.107" evidence="1"/>
<dbReference type="NCBIfam" id="NF004790">
    <property type="entry name" value="PRK06136.1"/>
    <property type="match status" value="1"/>
</dbReference>
<evidence type="ECO:0000256" key="4">
    <source>
        <dbReference type="ARBA" id="ARBA00022691"/>
    </source>
</evidence>
<dbReference type="EMBL" id="JBHSWB010000001">
    <property type="protein sequence ID" value="MFC6662034.1"/>
    <property type="molecule type" value="Genomic_DNA"/>
</dbReference>
<keyword evidence="2 8" id="KW-0489">Methyltransferase</keyword>
<dbReference type="InterPro" id="IPR003043">
    <property type="entry name" value="Uropor_MeTrfase_CS"/>
</dbReference>
<dbReference type="InterPro" id="IPR014777">
    <property type="entry name" value="4pyrrole_Mease_sub1"/>
</dbReference>
<dbReference type="Proteomes" id="UP001596317">
    <property type="component" value="Unassembled WGS sequence"/>
</dbReference>
<keyword evidence="3 8" id="KW-0808">Transferase</keyword>
<feature type="domain" description="Tetrapyrrole methylase" evidence="6">
    <location>
        <begin position="14"/>
        <end position="221"/>
    </location>
</feature>
<dbReference type="PANTHER" id="PTHR45790">
    <property type="entry name" value="SIROHEME SYNTHASE-RELATED"/>
    <property type="match status" value="1"/>
</dbReference>
<dbReference type="InterPro" id="IPR036108">
    <property type="entry name" value="4pyrrol_syn_uPrphyn_synt_sf"/>
</dbReference>
<evidence type="ECO:0000313" key="9">
    <source>
        <dbReference type="Proteomes" id="UP001596317"/>
    </source>
</evidence>
<dbReference type="Gene3D" id="3.30.950.10">
    <property type="entry name" value="Methyltransferase, Cobalt-precorrin-4 Transmethylase, Domain 2"/>
    <property type="match status" value="1"/>
</dbReference>
<dbReference type="PROSITE" id="PS00839">
    <property type="entry name" value="SUMT_1"/>
    <property type="match status" value="1"/>
</dbReference>
<sequence length="516" mass="53613">MIPPSAAVPSRAFVSLIGAGPGDPGLLTLRGQQALQAADVVLFDYLANPELLRHCPQAETIYVGKKGFSEYISQEQISELLVAKAQEGGGRRVARLKGGDVFVFGRGSEEAEACVRAGVPFEVVPGVTSAIAAPAYAGIPVTHREVARSFAVLTGNTKEGGAHYERLSGVDTLVLLMGVRNLDQIAADLIAAGRDPQTPAATVQWGTTPQQRAVTGTLATIAQVVREAGLQAPAVTVVGEVVRLRDTLRWFESAPVLAGPLAGKTVAVTRTREGASALSDVLRARGAQVLEVPLIRFAPAPDLAPVAAALHDFGGWLLLTSNQAVRALWTLLDEAGLDARALAGMKLAAVGPSTARSLAERGLKADFVPSTPGARHLAAELPVERGEATLHLTSQLAEDELERGLSARGVPYTRAELYRTEPAPLDPGTLERLRQADVVTLASGSAARHLAALAGTDFRVAAMGPQTADAAREAGFAQVIVAHEASLDALADAAAAVVEGMEGSGVQDAGRGQTRA</sequence>
<dbReference type="Pfam" id="PF00590">
    <property type="entry name" value="TP_methylase"/>
    <property type="match status" value="1"/>
</dbReference>
<dbReference type="PANTHER" id="PTHR45790:SF3">
    <property type="entry name" value="S-ADENOSYL-L-METHIONINE-DEPENDENT UROPORPHYRINOGEN III METHYLTRANSFERASE, CHLOROPLASTIC"/>
    <property type="match status" value="1"/>
</dbReference>
<name>A0ABW1ZM87_9DEIO</name>
<evidence type="ECO:0000256" key="2">
    <source>
        <dbReference type="ARBA" id="ARBA00022603"/>
    </source>
</evidence>